<evidence type="ECO:0008006" key="14">
    <source>
        <dbReference type="Google" id="ProtNLM"/>
    </source>
</evidence>
<dbReference type="InterPro" id="IPR001128">
    <property type="entry name" value="Cyt_P450"/>
</dbReference>
<dbReference type="SUPFAM" id="SSF48264">
    <property type="entry name" value="Cytochrome P450"/>
    <property type="match status" value="1"/>
</dbReference>
<organism evidence="12 13">
    <name type="scientific">Galerina marginata (strain CBS 339.88)</name>
    <dbReference type="NCBI Taxonomy" id="685588"/>
    <lineage>
        <taxon>Eukaryota</taxon>
        <taxon>Fungi</taxon>
        <taxon>Dikarya</taxon>
        <taxon>Basidiomycota</taxon>
        <taxon>Agaricomycotina</taxon>
        <taxon>Agaricomycetes</taxon>
        <taxon>Agaricomycetidae</taxon>
        <taxon>Agaricales</taxon>
        <taxon>Agaricineae</taxon>
        <taxon>Strophariaceae</taxon>
        <taxon>Galerina</taxon>
    </lineage>
</organism>
<protein>
    <recommendedName>
        <fullName evidence="14">Benzoate 4-monooxygenase cytochrome P450</fullName>
    </recommendedName>
</protein>
<dbReference type="HOGENOM" id="CLU_001570_14_0_1"/>
<dbReference type="STRING" id="685588.A0A067TC78"/>
<evidence type="ECO:0000256" key="2">
    <source>
        <dbReference type="ARBA" id="ARBA00005179"/>
    </source>
</evidence>
<dbReference type="GO" id="GO:0005506">
    <property type="term" value="F:iron ion binding"/>
    <property type="evidence" value="ECO:0007669"/>
    <property type="project" value="InterPro"/>
</dbReference>
<evidence type="ECO:0000256" key="10">
    <source>
        <dbReference type="RuleBase" id="RU000461"/>
    </source>
</evidence>
<dbReference type="Gene3D" id="1.10.630.10">
    <property type="entry name" value="Cytochrome P450"/>
    <property type="match status" value="1"/>
</dbReference>
<dbReference type="InterPro" id="IPR050121">
    <property type="entry name" value="Cytochrome_P450_monoxygenase"/>
</dbReference>
<comment type="cofactor">
    <cofactor evidence="1 9">
        <name>heme</name>
        <dbReference type="ChEBI" id="CHEBI:30413"/>
    </cofactor>
</comment>
<keyword evidence="4 9" id="KW-0349">Heme</keyword>
<evidence type="ECO:0000256" key="8">
    <source>
        <dbReference type="ARBA" id="ARBA00023033"/>
    </source>
</evidence>
<feature type="binding site" description="axial binding residue" evidence="9">
    <location>
        <position position="511"/>
    </location>
    <ligand>
        <name>heme</name>
        <dbReference type="ChEBI" id="CHEBI:30413"/>
    </ligand>
    <ligandPart>
        <name>Fe</name>
        <dbReference type="ChEBI" id="CHEBI:18248"/>
    </ligandPart>
</feature>
<proteinExistence type="inferred from homology"/>
<comment type="similarity">
    <text evidence="3 10">Belongs to the cytochrome P450 family.</text>
</comment>
<comment type="pathway">
    <text evidence="2">Secondary metabolite biosynthesis.</text>
</comment>
<dbReference type="GO" id="GO:0020037">
    <property type="term" value="F:heme binding"/>
    <property type="evidence" value="ECO:0007669"/>
    <property type="project" value="InterPro"/>
</dbReference>
<keyword evidence="11" id="KW-1133">Transmembrane helix</keyword>
<keyword evidence="11" id="KW-0472">Membrane</keyword>
<keyword evidence="5 9" id="KW-0479">Metal-binding</keyword>
<sequence>MNIIDIIFVSAKPEHLWLVLAGIVVLFFIHRSMRVDPLQKIPGPWLAKYTSFLLAYHARTGKRYLYIDQLHKKYGPFVRITPSQVSCAQPAALPIIYAHGASSLPKTTFYRAFYFNGAASLFSTQDRVSHASKRRVLAHPLSYASVKQYEGWIRTRVAKLVAKLDQKAQAGGLEVGAAKVGKSSGKVVSGVRAASDSEVDVRMWINCLTFDVISDLAFGEPLGVLDRGSDVLAGGEDEAPGIAAMIESRGRSAAFLGLFPYLLPGSIMAPLARWVPDANVQRAFRATDTVSQIAQRCVQRRLQSSAARRGDLLDWLVDDMRTRETRFPDGLGAQDKDTAEAEVVTDAMLLFTTGADTTADSITAIIFWVYSTPRVLNKLRDEVRKAFSTAFNVESEDEKEKKPTDLFSWIPSHDQIKDLEYLNATIDESLRIFATNAFGMPRIVPDGMSVSIEGTTFYAGTELSSPAYTIQHDPAIWGADADTFRPERWLEPGSSQLKKYLLTFGVGPRMCIGKNLAVLQMQILVATFVMRYDLVLRDEKELRSVEGFMHKPADLWAKVKLSG</sequence>
<dbReference type="Pfam" id="PF00067">
    <property type="entry name" value="p450"/>
    <property type="match status" value="1"/>
</dbReference>
<dbReference type="PROSITE" id="PS00086">
    <property type="entry name" value="CYTOCHROME_P450"/>
    <property type="match status" value="1"/>
</dbReference>
<dbReference type="AlphaFoldDB" id="A0A067TC78"/>
<evidence type="ECO:0000256" key="9">
    <source>
        <dbReference type="PIRSR" id="PIRSR602401-1"/>
    </source>
</evidence>
<dbReference type="OrthoDB" id="1470350at2759"/>
<dbReference type="GO" id="GO:0004497">
    <property type="term" value="F:monooxygenase activity"/>
    <property type="evidence" value="ECO:0007669"/>
    <property type="project" value="UniProtKB-KW"/>
</dbReference>
<evidence type="ECO:0000313" key="13">
    <source>
        <dbReference type="Proteomes" id="UP000027222"/>
    </source>
</evidence>
<evidence type="ECO:0000256" key="6">
    <source>
        <dbReference type="ARBA" id="ARBA00023002"/>
    </source>
</evidence>
<evidence type="ECO:0000256" key="1">
    <source>
        <dbReference type="ARBA" id="ARBA00001971"/>
    </source>
</evidence>
<keyword evidence="11" id="KW-0812">Transmembrane</keyword>
<evidence type="ECO:0000256" key="3">
    <source>
        <dbReference type="ARBA" id="ARBA00010617"/>
    </source>
</evidence>
<gene>
    <name evidence="12" type="ORF">GALMADRAFT_247011</name>
</gene>
<dbReference type="PRINTS" id="PR00463">
    <property type="entry name" value="EP450I"/>
</dbReference>
<keyword evidence="6 10" id="KW-0560">Oxidoreductase</keyword>
<dbReference type="PRINTS" id="PR00385">
    <property type="entry name" value="P450"/>
</dbReference>
<evidence type="ECO:0000256" key="7">
    <source>
        <dbReference type="ARBA" id="ARBA00023004"/>
    </source>
</evidence>
<keyword evidence="7 9" id="KW-0408">Iron</keyword>
<dbReference type="Proteomes" id="UP000027222">
    <property type="component" value="Unassembled WGS sequence"/>
</dbReference>
<keyword evidence="13" id="KW-1185">Reference proteome</keyword>
<feature type="transmembrane region" description="Helical" evidence="11">
    <location>
        <begin position="15"/>
        <end position="33"/>
    </location>
</feature>
<dbReference type="InterPro" id="IPR017972">
    <property type="entry name" value="Cyt_P450_CS"/>
</dbReference>
<reference evidence="13" key="1">
    <citation type="journal article" date="2014" name="Proc. Natl. Acad. Sci. U.S.A.">
        <title>Extensive sampling of basidiomycete genomes demonstrates inadequacy of the white-rot/brown-rot paradigm for wood decay fungi.</title>
        <authorList>
            <person name="Riley R."/>
            <person name="Salamov A.A."/>
            <person name="Brown D.W."/>
            <person name="Nagy L.G."/>
            <person name="Floudas D."/>
            <person name="Held B.W."/>
            <person name="Levasseur A."/>
            <person name="Lombard V."/>
            <person name="Morin E."/>
            <person name="Otillar R."/>
            <person name="Lindquist E.A."/>
            <person name="Sun H."/>
            <person name="LaButti K.M."/>
            <person name="Schmutz J."/>
            <person name="Jabbour D."/>
            <person name="Luo H."/>
            <person name="Baker S.E."/>
            <person name="Pisabarro A.G."/>
            <person name="Walton J.D."/>
            <person name="Blanchette R.A."/>
            <person name="Henrissat B."/>
            <person name="Martin F."/>
            <person name="Cullen D."/>
            <person name="Hibbett D.S."/>
            <person name="Grigoriev I.V."/>
        </authorList>
    </citation>
    <scope>NUCLEOTIDE SEQUENCE [LARGE SCALE GENOMIC DNA]</scope>
    <source>
        <strain evidence="13">CBS 339.88</strain>
    </source>
</reference>
<keyword evidence="8 10" id="KW-0503">Monooxygenase</keyword>
<dbReference type="PANTHER" id="PTHR24305:SF29">
    <property type="entry name" value="BENZOATE-PARA-HYDROXYLASE"/>
    <property type="match status" value="1"/>
</dbReference>
<dbReference type="GO" id="GO:0016705">
    <property type="term" value="F:oxidoreductase activity, acting on paired donors, with incorporation or reduction of molecular oxygen"/>
    <property type="evidence" value="ECO:0007669"/>
    <property type="project" value="InterPro"/>
</dbReference>
<evidence type="ECO:0000313" key="12">
    <source>
        <dbReference type="EMBL" id="KDR76603.1"/>
    </source>
</evidence>
<dbReference type="InterPro" id="IPR036396">
    <property type="entry name" value="Cyt_P450_sf"/>
</dbReference>
<evidence type="ECO:0000256" key="4">
    <source>
        <dbReference type="ARBA" id="ARBA00022617"/>
    </source>
</evidence>
<dbReference type="PANTHER" id="PTHR24305">
    <property type="entry name" value="CYTOCHROME P450"/>
    <property type="match status" value="1"/>
</dbReference>
<dbReference type="EMBL" id="KL142378">
    <property type="protein sequence ID" value="KDR76603.1"/>
    <property type="molecule type" value="Genomic_DNA"/>
</dbReference>
<evidence type="ECO:0000256" key="5">
    <source>
        <dbReference type="ARBA" id="ARBA00022723"/>
    </source>
</evidence>
<name>A0A067TC78_GALM3</name>
<dbReference type="InterPro" id="IPR002401">
    <property type="entry name" value="Cyt_P450_E_grp-I"/>
</dbReference>
<accession>A0A067TC78</accession>
<evidence type="ECO:0000256" key="11">
    <source>
        <dbReference type="SAM" id="Phobius"/>
    </source>
</evidence>